<comment type="catalytic activity">
    <reaction evidence="1">
        <text>ATP + protein L-histidine = ADP + protein N-phospho-L-histidine.</text>
        <dbReference type="EC" id="2.7.13.3"/>
    </reaction>
</comment>
<reference evidence="7" key="1">
    <citation type="journal article" date="2015" name="Nature">
        <title>Complex archaea that bridge the gap between prokaryotes and eukaryotes.</title>
        <authorList>
            <person name="Spang A."/>
            <person name="Saw J.H."/>
            <person name="Jorgensen S.L."/>
            <person name="Zaremba-Niedzwiedzka K."/>
            <person name="Martijn J."/>
            <person name="Lind A.E."/>
            <person name="van Eijk R."/>
            <person name="Schleper C."/>
            <person name="Guy L."/>
            <person name="Ettema T.J."/>
        </authorList>
    </citation>
    <scope>NUCLEOTIDE SEQUENCE</scope>
</reference>
<protein>
    <recommendedName>
        <fullName evidence="2">histidine kinase</fullName>
        <ecNumber evidence="2">2.7.13.3</ecNumber>
    </recommendedName>
</protein>
<dbReference type="InterPro" id="IPR036097">
    <property type="entry name" value="HisK_dim/P_sf"/>
</dbReference>
<dbReference type="SUPFAM" id="SSF47384">
    <property type="entry name" value="Homodimeric domain of signal transducing histidine kinase"/>
    <property type="match status" value="1"/>
</dbReference>
<dbReference type="PRINTS" id="PR00344">
    <property type="entry name" value="BCTRLSENSOR"/>
</dbReference>
<evidence type="ECO:0000256" key="3">
    <source>
        <dbReference type="ARBA" id="ARBA00022553"/>
    </source>
</evidence>
<evidence type="ECO:0000313" key="7">
    <source>
        <dbReference type="EMBL" id="KKK66285.1"/>
    </source>
</evidence>
<feature type="domain" description="Histidine kinase" evidence="6">
    <location>
        <begin position="35"/>
        <end position="222"/>
    </location>
</feature>
<organism evidence="7">
    <name type="scientific">marine sediment metagenome</name>
    <dbReference type="NCBI Taxonomy" id="412755"/>
    <lineage>
        <taxon>unclassified sequences</taxon>
        <taxon>metagenomes</taxon>
        <taxon>ecological metagenomes</taxon>
    </lineage>
</organism>
<evidence type="ECO:0000259" key="6">
    <source>
        <dbReference type="PROSITE" id="PS50109"/>
    </source>
</evidence>
<feature type="non-terminal residue" evidence="7">
    <location>
        <position position="222"/>
    </location>
</feature>
<evidence type="ECO:0000256" key="2">
    <source>
        <dbReference type="ARBA" id="ARBA00012438"/>
    </source>
</evidence>
<evidence type="ECO:0000256" key="4">
    <source>
        <dbReference type="ARBA" id="ARBA00022679"/>
    </source>
</evidence>
<dbReference type="PANTHER" id="PTHR42878">
    <property type="entry name" value="TWO-COMPONENT HISTIDINE KINASE"/>
    <property type="match status" value="1"/>
</dbReference>
<dbReference type="Pfam" id="PF02518">
    <property type="entry name" value="HATPase_c"/>
    <property type="match status" value="1"/>
</dbReference>
<accession>A0A0F8XYC1</accession>
<dbReference type="GO" id="GO:0030295">
    <property type="term" value="F:protein kinase activator activity"/>
    <property type="evidence" value="ECO:0007669"/>
    <property type="project" value="TreeGrafter"/>
</dbReference>
<keyword evidence="5" id="KW-0418">Kinase</keyword>
<dbReference type="SMART" id="SM00388">
    <property type="entry name" value="HisKA"/>
    <property type="match status" value="1"/>
</dbReference>
<dbReference type="Pfam" id="PF00512">
    <property type="entry name" value="HisKA"/>
    <property type="match status" value="1"/>
</dbReference>
<gene>
    <name evidence="7" type="ORF">LCGC14_2965630</name>
</gene>
<proteinExistence type="predicted"/>
<dbReference type="PANTHER" id="PTHR42878:SF15">
    <property type="entry name" value="BACTERIOPHYTOCHROME"/>
    <property type="match status" value="1"/>
</dbReference>
<evidence type="ECO:0000256" key="5">
    <source>
        <dbReference type="ARBA" id="ARBA00022777"/>
    </source>
</evidence>
<dbReference type="InterPro" id="IPR036890">
    <property type="entry name" value="HATPase_C_sf"/>
</dbReference>
<sequence length="222" mass="25012">MVNLLEDLRASNESLDSTSKQLAGANKEMDAFVYSVSHDLRAPLRAITGFSEMLVEDYGYKLDEEAKRQLGVIQNSVRGMGQLIDDLLAFSRLGRRSLKMSEIDIRVLVDEATETLQFVEKKQKISLNVKELPLAFGDRAMIREVLVNLISNAIKYSRPSDKPTIEISGRIEGDESIYFVRDNGVGFDMKYADKLFKVFQRLHSAEEFEGTGIGLALVERII</sequence>
<dbReference type="GO" id="GO:0000155">
    <property type="term" value="F:phosphorelay sensor kinase activity"/>
    <property type="evidence" value="ECO:0007669"/>
    <property type="project" value="InterPro"/>
</dbReference>
<dbReference type="EMBL" id="LAZR01060147">
    <property type="protein sequence ID" value="KKK66285.1"/>
    <property type="molecule type" value="Genomic_DNA"/>
</dbReference>
<dbReference type="AlphaFoldDB" id="A0A0F8XYC1"/>
<dbReference type="Gene3D" id="1.10.287.130">
    <property type="match status" value="1"/>
</dbReference>
<dbReference type="SMART" id="SM00387">
    <property type="entry name" value="HATPase_c"/>
    <property type="match status" value="1"/>
</dbReference>
<dbReference type="InterPro" id="IPR003594">
    <property type="entry name" value="HATPase_dom"/>
</dbReference>
<keyword evidence="3" id="KW-0597">Phosphoprotein</keyword>
<dbReference type="GO" id="GO:0007234">
    <property type="term" value="P:osmosensory signaling via phosphorelay pathway"/>
    <property type="evidence" value="ECO:0007669"/>
    <property type="project" value="TreeGrafter"/>
</dbReference>
<dbReference type="InterPro" id="IPR050351">
    <property type="entry name" value="BphY/WalK/GraS-like"/>
</dbReference>
<dbReference type="EC" id="2.7.13.3" evidence="2"/>
<keyword evidence="4" id="KW-0808">Transferase</keyword>
<dbReference type="CDD" id="cd00082">
    <property type="entry name" value="HisKA"/>
    <property type="match status" value="1"/>
</dbReference>
<dbReference type="InterPro" id="IPR003661">
    <property type="entry name" value="HisK_dim/P_dom"/>
</dbReference>
<dbReference type="PROSITE" id="PS50109">
    <property type="entry name" value="HIS_KIN"/>
    <property type="match status" value="1"/>
</dbReference>
<dbReference type="SUPFAM" id="SSF55874">
    <property type="entry name" value="ATPase domain of HSP90 chaperone/DNA topoisomerase II/histidine kinase"/>
    <property type="match status" value="1"/>
</dbReference>
<name>A0A0F8XYC1_9ZZZZ</name>
<evidence type="ECO:0000256" key="1">
    <source>
        <dbReference type="ARBA" id="ARBA00000085"/>
    </source>
</evidence>
<dbReference type="Gene3D" id="3.30.565.10">
    <property type="entry name" value="Histidine kinase-like ATPase, C-terminal domain"/>
    <property type="match status" value="1"/>
</dbReference>
<dbReference type="InterPro" id="IPR005467">
    <property type="entry name" value="His_kinase_dom"/>
</dbReference>
<dbReference type="InterPro" id="IPR004358">
    <property type="entry name" value="Sig_transdc_His_kin-like_C"/>
</dbReference>
<comment type="caution">
    <text evidence="7">The sequence shown here is derived from an EMBL/GenBank/DDBJ whole genome shotgun (WGS) entry which is preliminary data.</text>
</comment>
<dbReference type="GO" id="GO:0000156">
    <property type="term" value="F:phosphorelay response regulator activity"/>
    <property type="evidence" value="ECO:0007669"/>
    <property type="project" value="TreeGrafter"/>
</dbReference>